<gene>
    <name evidence="3" type="ORF">SA2016_0845</name>
</gene>
<proteinExistence type="predicted"/>
<evidence type="ECO:0000313" key="4">
    <source>
        <dbReference type="Proteomes" id="UP000070134"/>
    </source>
</evidence>
<feature type="transmembrane region" description="Helical" evidence="2">
    <location>
        <begin position="246"/>
        <end position="271"/>
    </location>
</feature>
<keyword evidence="4" id="KW-1185">Reference proteome</keyword>
<feature type="compositionally biased region" description="Acidic residues" evidence="1">
    <location>
        <begin position="407"/>
        <end position="416"/>
    </location>
</feature>
<evidence type="ECO:0000256" key="2">
    <source>
        <dbReference type="SAM" id="Phobius"/>
    </source>
</evidence>
<organism evidence="3 4">
    <name type="scientific">Sinomonas atrocyanea</name>
    <dbReference type="NCBI Taxonomy" id="37927"/>
    <lineage>
        <taxon>Bacteria</taxon>
        <taxon>Bacillati</taxon>
        <taxon>Actinomycetota</taxon>
        <taxon>Actinomycetes</taxon>
        <taxon>Micrococcales</taxon>
        <taxon>Micrococcaceae</taxon>
        <taxon>Sinomonas</taxon>
    </lineage>
</organism>
<feature type="transmembrane region" description="Helical" evidence="2">
    <location>
        <begin position="6"/>
        <end position="27"/>
    </location>
</feature>
<evidence type="ECO:0000313" key="3">
    <source>
        <dbReference type="EMBL" id="AMM31533.1"/>
    </source>
</evidence>
<feature type="transmembrane region" description="Helical" evidence="2">
    <location>
        <begin position="98"/>
        <end position="119"/>
    </location>
</feature>
<protein>
    <submittedName>
        <fullName evidence="3">Uncharacterized protein</fullName>
    </submittedName>
</protein>
<reference evidence="3 4" key="1">
    <citation type="submission" date="2016-02" db="EMBL/GenBank/DDBJ databases">
        <title>Complete genome of Sinomonas atrocyanea KCTC 3377.</title>
        <authorList>
            <person name="Kim K.M."/>
        </authorList>
    </citation>
    <scope>NUCLEOTIDE SEQUENCE [LARGE SCALE GENOMIC DNA]</scope>
    <source>
        <strain evidence="3 4">KCTC 3377</strain>
    </source>
</reference>
<keyword evidence="2" id="KW-0812">Transmembrane</keyword>
<feature type="region of interest" description="Disordered" evidence="1">
    <location>
        <begin position="324"/>
        <end position="416"/>
    </location>
</feature>
<sequence>MLLPILATVGLSAATLWLSFYAARYLVPRLAAARRASLARIAQDPGDYFQFWAARVSPSRMRMEQLVPRAQRDVVKARAWAAHILTAFKDGKEPPLRFKITAIAMAALWFVAVTGAFFLDLPIINAVSGGNVFYGFLGALLLLGVPIIGSMLLGHFFSMWRRGQLSELWFSVIATVLLAVFAFVLVYSAHLAPIRSEVEYSDRLRAAEQQVTAYKDDGDPTAEAYAEQKLSDLQAQEQRSAEWNTVLVPIAAASEFATGFFVPLAIPILLLGQAHRSRRRAQRVLDTAEERVTNHRARQYRRISRTFRRAGLPQAELQRQFGGVGAENGQAPHETASRARAAGPGELPPAEQPTPQDPAPTQPGSCHSTLPTDVFNTEFPAHHGPAQGPGPGPEQSSPPPAPGQEPDLPDESFDLS</sequence>
<keyword evidence="2" id="KW-1133">Transmembrane helix</keyword>
<name>A0A126ZWR1_9MICC</name>
<dbReference type="EMBL" id="CP014518">
    <property type="protein sequence ID" value="AMM31533.1"/>
    <property type="molecule type" value="Genomic_DNA"/>
</dbReference>
<accession>A0A126ZWR1</accession>
<feature type="transmembrane region" description="Helical" evidence="2">
    <location>
        <begin position="168"/>
        <end position="189"/>
    </location>
</feature>
<dbReference type="RefSeq" id="WP_141305694.1">
    <property type="nucleotide sequence ID" value="NZ_BJMO01000067.1"/>
</dbReference>
<dbReference type="KEGG" id="satk:SA2016_0845"/>
<keyword evidence="2" id="KW-0472">Membrane</keyword>
<feature type="compositionally biased region" description="Polar residues" evidence="1">
    <location>
        <begin position="364"/>
        <end position="375"/>
    </location>
</feature>
<dbReference type="Proteomes" id="UP000070134">
    <property type="component" value="Chromosome"/>
</dbReference>
<feature type="transmembrane region" description="Helical" evidence="2">
    <location>
        <begin position="131"/>
        <end position="156"/>
    </location>
</feature>
<dbReference type="AlphaFoldDB" id="A0A126ZWR1"/>
<feature type="compositionally biased region" description="Pro residues" evidence="1">
    <location>
        <begin position="346"/>
        <end position="361"/>
    </location>
</feature>
<feature type="compositionally biased region" description="Pro residues" evidence="1">
    <location>
        <begin position="388"/>
        <end position="403"/>
    </location>
</feature>
<dbReference type="PATRIC" id="fig|37927.3.peg.868"/>
<dbReference type="STRING" id="37927.SA2016_0845"/>
<evidence type="ECO:0000256" key="1">
    <source>
        <dbReference type="SAM" id="MobiDB-lite"/>
    </source>
</evidence>